<gene>
    <name evidence="1" type="ORF">LCGC14_2371720</name>
</gene>
<name>A0A0F9EY95_9ZZZZ</name>
<evidence type="ECO:0000313" key="1">
    <source>
        <dbReference type="EMBL" id="KKL28778.1"/>
    </source>
</evidence>
<accession>A0A0F9EY95</accession>
<dbReference type="AlphaFoldDB" id="A0A0F9EY95"/>
<sequence length="108" mass="12995">MRKVLFEGHWFQVCDNEAELRKEMLRLYGVTRQDEELHHIFGRIGILRLMPGNVIPIKRFHHSMQKSGSVEMRGHFEDMVKYKVNSRLYYKLQKLADYIKNRNVLFGK</sequence>
<comment type="caution">
    <text evidence="1">The sequence shown here is derived from an EMBL/GenBank/DDBJ whole genome shotgun (WGS) entry which is preliminary data.</text>
</comment>
<proteinExistence type="predicted"/>
<organism evidence="1">
    <name type="scientific">marine sediment metagenome</name>
    <dbReference type="NCBI Taxonomy" id="412755"/>
    <lineage>
        <taxon>unclassified sequences</taxon>
        <taxon>metagenomes</taxon>
        <taxon>ecological metagenomes</taxon>
    </lineage>
</organism>
<reference evidence="1" key="1">
    <citation type="journal article" date="2015" name="Nature">
        <title>Complex archaea that bridge the gap between prokaryotes and eukaryotes.</title>
        <authorList>
            <person name="Spang A."/>
            <person name="Saw J.H."/>
            <person name="Jorgensen S.L."/>
            <person name="Zaremba-Niedzwiedzka K."/>
            <person name="Martijn J."/>
            <person name="Lind A.E."/>
            <person name="van Eijk R."/>
            <person name="Schleper C."/>
            <person name="Guy L."/>
            <person name="Ettema T.J."/>
        </authorList>
    </citation>
    <scope>NUCLEOTIDE SEQUENCE</scope>
</reference>
<protein>
    <submittedName>
        <fullName evidence="1">Uncharacterized protein</fullName>
    </submittedName>
</protein>
<dbReference type="EMBL" id="LAZR01034975">
    <property type="protein sequence ID" value="KKL28778.1"/>
    <property type="molecule type" value="Genomic_DNA"/>
</dbReference>